<evidence type="ECO:0000313" key="5">
    <source>
        <dbReference type="EMBL" id="SCP99512.1"/>
    </source>
</evidence>
<sequence length="382" mass="44303">MLTGVDIFRFQGGNLQGDEKNTEYNPIREQKKFCDMLIEIAEGQEVPVLYQDAHQVFFGCVKSEKGYVLFGPMSLKRLSRVELHNYHMEYGMPAGMEKALPVFPFAKILAIAEVITKKVTGREYDDDELIKENHLVTDMDESIKKEQILFKIREEDAELYHHTYQEERRLLECVRTGKVEEALKYNVDMDMGTGRLSKNESEHWKNVAVVGITLCTRAAIEGGLSPATAYQLSDFYIQKANKCKDVISLIACRNQAVKELTERVWEKMNSQRTSSYIEQCKDYISKHYREKIYLKDLAEMLGLSSSYLSRLFSRELGMGLQDYINWSRIENAENLLAYSDESIAHIGEYVGFPTQSYFGSIFKKYKNMTPKEYRNRYKPTEL</sequence>
<evidence type="ECO:0000259" key="4">
    <source>
        <dbReference type="PROSITE" id="PS01124"/>
    </source>
</evidence>
<reference evidence="5 6" key="1">
    <citation type="submission" date="2016-09" db="EMBL/GenBank/DDBJ databases">
        <authorList>
            <person name="Capua I."/>
            <person name="De Benedictis P."/>
            <person name="Joannis T."/>
            <person name="Lombin L.H."/>
            <person name="Cattoli G."/>
        </authorList>
    </citation>
    <scope>NUCLEOTIDE SEQUENCE [LARGE SCALE GENOMIC DNA]</scope>
    <source>
        <strain evidence="5 6">GluBS11</strain>
    </source>
</reference>
<dbReference type="SMART" id="SM00342">
    <property type="entry name" value="HTH_ARAC"/>
    <property type="match status" value="1"/>
</dbReference>
<feature type="domain" description="HTH araC/xylS-type" evidence="4">
    <location>
        <begin position="278"/>
        <end position="376"/>
    </location>
</feature>
<dbReference type="GO" id="GO:0043565">
    <property type="term" value="F:sequence-specific DNA binding"/>
    <property type="evidence" value="ECO:0007669"/>
    <property type="project" value="InterPro"/>
</dbReference>
<dbReference type="Proteomes" id="UP000199315">
    <property type="component" value="Unassembled WGS sequence"/>
</dbReference>
<dbReference type="PANTHER" id="PTHR43280">
    <property type="entry name" value="ARAC-FAMILY TRANSCRIPTIONAL REGULATOR"/>
    <property type="match status" value="1"/>
</dbReference>
<dbReference type="EMBL" id="FMKA01000044">
    <property type="protein sequence ID" value="SCP99512.1"/>
    <property type="molecule type" value="Genomic_DNA"/>
</dbReference>
<evidence type="ECO:0000256" key="2">
    <source>
        <dbReference type="ARBA" id="ARBA00023125"/>
    </source>
</evidence>
<dbReference type="Gene3D" id="1.10.10.60">
    <property type="entry name" value="Homeodomain-like"/>
    <property type="match status" value="2"/>
</dbReference>
<dbReference type="PROSITE" id="PS01124">
    <property type="entry name" value="HTH_ARAC_FAMILY_2"/>
    <property type="match status" value="1"/>
</dbReference>
<dbReference type="InterPro" id="IPR018060">
    <property type="entry name" value="HTH_AraC"/>
</dbReference>
<evidence type="ECO:0000256" key="1">
    <source>
        <dbReference type="ARBA" id="ARBA00023015"/>
    </source>
</evidence>
<keyword evidence="3" id="KW-0804">Transcription</keyword>
<dbReference type="STRING" id="1619234.SAMN05421730_104410"/>
<name>A0A1D3TYG7_9FIRM</name>
<evidence type="ECO:0000313" key="6">
    <source>
        <dbReference type="Proteomes" id="UP000199315"/>
    </source>
</evidence>
<protein>
    <submittedName>
        <fullName evidence="5">AraC-type DNA-binding protein</fullName>
    </submittedName>
</protein>
<keyword evidence="2 5" id="KW-0238">DNA-binding</keyword>
<dbReference type="Pfam" id="PF12833">
    <property type="entry name" value="HTH_18"/>
    <property type="match status" value="1"/>
</dbReference>
<keyword evidence="6" id="KW-1185">Reference proteome</keyword>
<accession>A0A1D3TYG7</accession>
<gene>
    <name evidence="5" type="ORF">SAMN05421730_104410</name>
</gene>
<dbReference type="InterPro" id="IPR009057">
    <property type="entry name" value="Homeodomain-like_sf"/>
</dbReference>
<organism evidence="5 6">
    <name type="scientific">Anaerobium acetethylicum</name>
    <dbReference type="NCBI Taxonomy" id="1619234"/>
    <lineage>
        <taxon>Bacteria</taxon>
        <taxon>Bacillati</taxon>
        <taxon>Bacillota</taxon>
        <taxon>Clostridia</taxon>
        <taxon>Lachnospirales</taxon>
        <taxon>Lachnospiraceae</taxon>
        <taxon>Anaerobium</taxon>
    </lineage>
</organism>
<dbReference type="AlphaFoldDB" id="A0A1D3TYG7"/>
<keyword evidence="1" id="KW-0805">Transcription regulation</keyword>
<proteinExistence type="predicted"/>
<evidence type="ECO:0000256" key="3">
    <source>
        <dbReference type="ARBA" id="ARBA00023163"/>
    </source>
</evidence>
<dbReference type="PANTHER" id="PTHR43280:SF28">
    <property type="entry name" value="HTH-TYPE TRANSCRIPTIONAL ACTIVATOR RHAS"/>
    <property type="match status" value="1"/>
</dbReference>
<dbReference type="GO" id="GO:0003700">
    <property type="term" value="F:DNA-binding transcription factor activity"/>
    <property type="evidence" value="ECO:0007669"/>
    <property type="project" value="InterPro"/>
</dbReference>
<dbReference type="SUPFAM" id="SSF46689">
    <property type="entry name" value="Homeodomain-like"/>
    <property type="match status" value="2"/>
</dbReference>